<evidence type="ECO:0000256" key="1">
    <source>
        <dbReference type="SAM" id="MobiDB-lite"/>
    </source>
</evidence>
<dbReference type="RefSeq" id="WP_230430823.1">
    <property type="nucleotide sequence ID" value="NZ_CP087696.1"/>
</dbReference>
<dbReference type="PATRIC" id="fig|1444770.3.peg.925"/>
<proteinExistence type="predicted"/>
<sequence>MTRVVKAQHISIDTTMTHPYHHGRLHLKHSQAQWSEDAKSAANPSAPLGVDIEDKQL</sequence>
<dbReference type="AlphaFoldDB" id="Z9JLJ3"/>
<protein>
    <submittedName>
        <fullName evidence="2">Uncharacterized protein</fullName>
    </submittedName>
</protein>
<comment type="caution">
    <text evidence="2">The sequence shown here is derived from an EMBL/GenBank/DDBJ whole genome shotgun (WGS) entry which is preliminary data.</text>
</comment>
<accession>Z9JLJ3</accession>
<dbReference type="STRING" id="1444770.AF72_03785"/>
<dbReference type="EMBL" id="JDSQ01000005">
    <property type="protein sequence ID" value="EWS78696.1"/>
    <property type="molecule type" value="Genomic_DNA"/>
</dbReference>
<feature type="region of interest" description="Disordered" evidence="1">
    <location>
        <begin position="33"/>
        <end position="57"/>
    </location>
</feature>
<reference evidence="2 3" key="1">
    <citation type="journal article" date="2014" name="Genome Announc.">
        <title>Draft Genome Sequence of Xylella fastidiosa Pear Leaf Scorch Strain in Taiwan.</title>
        <authorList>
            <person name="Su C.C."/>
            <person name="Deng W.L."/>
            <person name="Jan F.J."/>
            <person name="Chang C.J."/>
            <person name="Huang H."/>
            <person name="Chen J."/>
        </authorList>
    </citation>
    <scope>NUCLEOTIDE SEQUENCE [LARGE SCALE GENOMIC DNA]</scope>
    <source>
        <strain evidence="2 3">PLS229</strain>
    </source>
</reference>
<gene>
    <name evidence="2" type="ORF">AF72_03785</name>
</gene>
<dbReference type="Proteomes" id="UP000020406">
    <property type="component" value="Unassembled WGS sequence"/>
</dbReference>
<organism evidence="2 3">
    <name type="scientific">Xylella taiwanensis</name>
    <dbReference type="NCBI Taxonomy" id="1444770"/>
    <lineage>
        <taxon>Bacteria</taxon>
        <taxon>Pseudomonadati</taxon>
        <taxon>Pseudomonadota</taxon>
        <taxon>Gammaproteobacteria</taxon>
        <taxon>Lysobacterales</taxon>
        <taxon>Lysobacteraceae</taxon>
        <taxon>Xylella</taxon>
    </lineage>
</organism>
<evidence type="ECO:0000313" key="2">
    <source>
        <dbReference type="EMBL" id="EWS78696.1"/>
    </source>
</evidence>
<evidence type="ECO:0000313" key="3">
    <source>
        <dbReference type="Proteomes" id="UP000020406"/>
    </source>
</evidence>
<name>Z9JLJ3_9GAMM</name>